<feature type="transmembrane region" description="Helical" evidence="7">
    <location>
        <begin position="525"/>
        <end position="547"/>
    </location>
</feature>
<proteinExistence type="inferred from homology"/>
<dbReference type="Proteomes" id="UP001419268">
    <property type="component" value="Unassembled WGS sequence"/>
</dbReference>
<feature type="compositionally biased region" description="Basic residues" evidence="6">
    <location>
        <begin position="1"/>
        <end position="14"/>
    </location>
</feature>
<protein>
    <recommendedName>
        <fullName evidence="10">Transmembrane protein 245</fullName>
    </recommendedName>
</protein>
<evidence type="ECO:0000313" key="8">
    <source>
        <dbReference type="EMBL" id="KAK9119827.1"/>
    </source>
</evidence>
<evidence type="ECO:0000256" key="2">
    <source>
        <dbReference type="ARBA" id="ARBA00009773"/>
    </source>
</evidence>
<evidence type="ECO:0000256" key="5">
    <source>
        <dbReference type="ARBA" id="ARBA00023136"/>
    </source>
</evidence>
<evidence type="ECO:0000256" key="1">
    <source>
        <dbReference type="ARBA" id="ARBA00004141"/>
    </source>
</evidence>
<dbReference type="PANTHER" id="PTHR21716:SF4">
    <property type="entry name" value="TRANSMEMBRANE PROTEIN 245"/>
    <property type="match status" value="1"/>
</dbReference>
<gene>
    <name evidence="8" type="ORF">Scep_017920</name>
</gene>
<keyword evidence="9" id="KW-1185">Reference proteome</keyword>
<evidence type="ECO:0008006" key="10">
    <source>
        <dbReference type="Google" id="ProtNLM"/>
    </source>
</evidence>
<reference evidence="8 9" key="1">
    <citation type="submission" date="2024-01" db="EMBL/GenBank/DDBJ databases">
        <title>Genome assemblies of Stephania.</title>
        <authorList>
            <person name="Yang L."/>
        </authorList>
    </citation>
    <scope>NUCLEOTIDE SEQUENCE [LARGE SCALE GENOMIC DNA]</scope>
    <source>
        <strain evidence="8">JXDWG</strain>
        <tissue evidence="8">Leaf</tissue>
    </source>
</reference>
<feature type="transmembrane region" description="Helical" evidence="7">
    <location>
        <begin position="559"/>
        <end position="578"/>
    </location>
</feature>
<dbReference type="AlphaFoldDB" id="A0AAP0NU30"/>
<keyword evidence="4 7" id="KW-1133">Transmembrane helix</keyword>
<keyword evidence="3 7" id="KW-0812">Transmembrane</keyword>
<evidence type="ECO:0000256" key="3">
    <source>
        <dbReference type="ARBA" id="ARBA00022692"/>
    </source>
</evidence>
<dbReference type="PANTHER" id="PTHR21716">
    <property type="entry name" value="TRANSMEMBRANE PROTEIN"/>
    <property type="match status" value="1"/>
</dbReference>
<evidence type="ECO:0000256" key="6">
    <source>
        <dbReference type="SAM" id="MobiDB-lite"/>
    </source>
</evidence>
<dbReference type="GO" id="GO:0016020">
    <property type="term" value="C:membrane"/>
    <property type="evidence" value="ECO:0007669"/>
    <property type="project" value="UniProtKB-SubCell"/>
</dbReference>
<comment type="similarity">
    <text evidence="2">Belongs to the autoinducer-2 exporter (AI-2E) (TC 2.A.86) family.</text>
</comment>
<feature type="transmembrane region" description="Helical" evidence="7">
    <location>
        <begin position="48"/>
        <end position="70"/>
    </location>
</feature>
<comment type="subcellular location">
    <subcellularLocation>
        <location evidence="1">Membrane</location>
        <topology evidence="1">Multi-pass membrane protein</topology>
    </subcellularLocation>
</comment>
<feature type="transmembrane region" description="Helical" evidence="7">
    <location>
        <begin position="416"/>
        <end position="438"/>
    </location>
</feature>
<feature type="transmembrane region" description="Helical" evidence="7">
    <location>
        <begin position="156"/>
        <end position="189"/>
    </location>
</feature>
<evidence type="ECO:0000313" key="9">
    <source>
        <dbReference type="Proteomes" id="UP001419268"/>
    </source>
</evidence>
<dbReference type="EMBL" id="JBBNAG010000007">
    <property type="protein sequence ID" value="KAK9119827.1"/>
    <property type="molecule type" value="Genomic_DNA"/>
</dbReference>
<comment type="caution">
    <text evidence="8">The sequence shown here is derived from an EMBL/GenBank/DDBJ whole genome shotgun (WGS) entry which is preliminary data.</text>
</comment>
<name>A0AAP0NU30_9MAGN</name>
<dbReference type="InterPro" id="IPR002549">
    <property type="entry name" value="AI-2E-like"/>
</dbReference>
<keyword evidence="5 7" id="KW-0472">Membrane</keyword>
<evidence type="ECO:0000256" key="4">
    <source>
        <dbReference type="ARBA" id="ARBA00022989"/>
    </source>
</evidence>
<organism evidence="8 9">
    <name type="scientific">Stephania cephalantha</name>
    <dbReference type="NCBI Taxonomy" id="152367"/>
    <lineage>
        <taxon>Eukaryota</taxon>
        <taxon>Viridiplantae</taxon>
        <taxon>Streptophyta</taxon>
        <taxon>Embryophyta</taxon>
        <taxon>Tracheophyta</taxon>
        <taxon>Spermatophyta</taxon>
        <taxon>Magnoliopsida</taxon>
        <taxon>Ranunculales</taxon>
        <taxon>Menispermaceae</taxon>
        <taxon>Menispermoideae</taxon>
        <taxon>Cissampelideae</taxon>
        <taxon>Stephania</taxon>
    </lineage>
</organism>
<feature type="transmembrane region" description="Helical" evidence="7">
    <location>
        <begin position="241"/>
        <end position="264"/>
    </location>
</feature>
<evidence type="ECO:0000256" key="7">
    <source>
        <dbReference type="SAM" id="Phobius"/>
    </source>
</evidence>
<feature type="transmembrane region" description="Helical" evidence="7">
    <location>
        <begin position="499"/>
        <end position="518"/>
    </location>
</feature>
<sequence>MSDSKSHKRNRRQKPQQQQNHHQQQEREEGDEEIKPSNLLSSDPQICLAIYIAMAHAGLALSLALLYGLAKLLQEYWRPIQWAILCSMPLRELHTTLVRFWSHPLKLGLIETLVAIPIAVLQAATGSLIDSHHALLRLLRSRPPLRPDEKIGFSKLMQWVSSFGVFVVGYERVGFAAVPAIAAACLVAYSTGYGTPMGPGIARTLTALSSVRRSGGLIVGRRRSFRSRISRYCTSLVLKRLKIVIGIGLIAFMIVSSVSGFVLFSYKIGMEGKDAVLSLKTHMQESNYAERIGLNQWMEENEVPELIDAYMLKFYETLSQQIDSLALYYNVTEIVEGVQRYLIRPIAERAPEQESRRSFLNKFYALVLRVKKREWIGIYKDSNVVLGEMMSSRAWRDLVEKVRGFVLHSLDVPKRVFASGSMVLMGGANIFFSFVVSIVSGAAELLNIISQLMVFFWLLYYLITSDSGGVMDHVLGMLPISKLTRVRCAEVLDRAVSNVLLAAAKITFFQGCVTYLLFRFYRIHFLYVSTFLAVMSAVLPITPTWLSSIPAAAQLAMEARYVEAVLLSVAHLLLLDYGTAAIHDEIPGHSAYFTGLSILGGMALFPSALEGAIMGPLLMTVMIALKNLYVEFVLVYAKETGK</sequence>
<feature type="region of interest" description="Disordered" evidence="6">
    <location>
        <begin position="1"/>
        <end position="38"/>
    </location>
</feature>
<accession>A0AAP0NU30</accession>